<evidence type="ECO:0000256" key="8">
    <source>
        <dbReference type="SAM" id="MobiDB-lite"/>
    </source>
</evidence>
<keyword evidence="4" id="KW-0547">Nucleotide-binding</keyword>
<feature type="transmembrane region" description="Helical" evidence="9">
    <location>
        <begin position="478"/>
        <end position="500"/>
    </location>
</feature>
<gene>
    <name evidence="11" type="ORF">CTEN210_17394</name>
</gene>
<dbReference type="SMART" id="SM00382">
    <property type="entry name" value="AAA"/>
    <property type="match status" value="1"/>
</dbReference>
<dbReference type="InterPro" id="IPR050352">
    <property type="entry name" value="ABCG_transporters"/>
</dbReference>
<keyword evidence="7 9" id="KW-0472">Membrane</keyword>
<evidence type="ECO:0000313" key="12">
    <source>
        <dbReference type="Proteomes" id="UP001054902"/>
    </source>
</evidence>
<dbReference type="GO" id="GO:0140359">
    <property type="term" value="F:ABC-type transporter activity"/>
    <property type="evidence" value="ECO:0007669"/>
    <property type="project" value="InterPro"/>
</dbReference>
<protein>
    <submittedName>
        <fullName evidence="11">ATP-binding cassette, subfamily G (WHITE), member 2</fullName>
    </submittedName>
</protein>
<dbReference type="SUPFAM" id="SSF52540">
    <property type="entry name" value="P-loop containing nucleoside triphosphate hydrolases"/>
    <property type="match status" value="1"/>
</dbReference>
<proteinExistence type="predicted"/>
<dbReference type="GO" id="GO:0005524">
    <property type="term" value="F:ATP binding"/>
    <property type="evidence" value="ECO:0007669"/>
    <property type="project" value="UniProtKB-KW"/>
</dbReference>
<evidence type="ECO:0000256" key="9">
    <source>
        <dbReference type="SAM" id="Phobius"/>
    </source>
</evidence>
<evidence type="ECO:0000256" key="6">
    <source>
        <dbReference type="ARBA" id="ARBA00022989"/>
    </source>
</evidence>
<dbReference type="InterPro" id="IPR027417">
    <property type="entry name" value="P-loop_NTPase"/>
</dbReference>
<dbReference type="InterPro" id="IPR003439">
    <property type="entry name" value="ABC_transporter-like_ATP-bd"/>
</dbReference>
<dbReference type="GO" id="GO:0016887">
    <property type="term" value="F:ATP hydrolysis activity"/>
    <property type="evidence" value="ECO:0007669"/>
    <property type="project" value="InterPro"/>
</dbReference>
<feature type="transmembrane region" description="Helical" evidence="9">
    <location>
        <begin position="512"/>
        <end position="537"/>
    </location>
</feature>
<keyword evidence="5 11" id="KW-0067">ATP-binding</keyword>
<dbReference type="PANTHER" id="PTHR48041:SF139">
    <property type="entry name" value="PROTEIN SCARLET"/>
    <property type="match status" value="1"/>
</dbReference>
<feature type="transmembrane region" description="Helical" evidence="9">
    <location>
        <begin position="595"/>
        <end position="616"/>
    </location>
</feature>
<dbReference type="Gene3D" id="3.40.50.300">
    <property type="entry name" value="P-loop containing nucleotide triphosphate hydrolases"/>
    <property type="match status" value="1"/>
</dbReference>
<dbReference type="EMBL" id="BLLK01000069">
    <property type="protein sequence ID" value="GFH60918.1"/>
    <property type="molecule type" value="Genomic_DNA"/>
</dbReference>
<dbReference type="Proteomes" id="UP001054902">
    <property type="component" value="Unassembled WGS sequence"/>
</dbReference>
<dbReference type="InterPro" id="IPR043926">
    <property type="entry name" value="ABCG_dom"/>
</dbReference>
<dbReference type="InterPro" id="IPR003593">
    <property type="entry name" value="AAA+_ATPase"/>
</dbReference>
<keyword evidence="3 9" id="KW-0812">Transmembrane</keyword>
<evidence type="ECO:0000256" key="1">
    <source>
        <dbReference type="ARBA" id="ARBA00004141"/>
    </source>
</evidence>
<evidence type="ECO:0000313" key="11">
    <source>
        <dbReference type="EMBL" id="GFH60918.1"/>
    </source>
</evidence>
<evidence type="ECO:0000256" key="3">
    <source>
        <dbReference type="ARBA" id="ARBA00022692"/>
    </source>
</evidence>
<keyword evidence="6 9" id="KW-1133">Transmembrane helix</keyword>
<accession>A0AAD3HFC4</accession>
<evidence type="ECO:0000256" key="5">
    <source>
        <dbReference type="ARBA" id="ARBA00022840"/>
    </source>
</evidence>
<feature type="domain" description="ABC transporter" evidence="10">
    <location>
        <begin position="30"/>
        <end position="278"/>
    </location>
</feature>
<dbReference type="AlphaFoldDB" id="A0AAD3HFC4"/>
<dbReference type="InterPro" id="IPR013525">
    <property type="entry name" value="ABC2_TM"/>
</dbReference>
<evidence type="ECO:0000259" key="10">
    <source>
        <dbReference type="PROSITE" id="PS50893"/>
    </source>
</evidence>
<keyword evidence="12" id="KW-1185">Reference proteome</keyword>
<feature type="transmembrane region" description="Helical" evidence="9">
    <location>
        <begin position="366"/>
        <end position="385"/>
    </location>
</feature>
<evidence type="ECO:0000256" key="2">
    <source>
        <dbReference type="ARBA" id="ARBA00022448"/>
    </source>
</evidence>
<comment type="caution">
    <text evidence="11">The sequence shown here is derived from an EMBL/GenBank/DDBJ whole genome shotgun (WGS) entry which is preliminary data.</text>
</comment>
<sequence>MYEDSENGVVDLGKPHSYNDPFTPRTGKTLTWRDVNMIVKKKGEEKVILSDVFGEVPAKQICAILGPSGSGKTSLLNILSGRVKSKGNMNITKDIRLNNFLVDPSKVAVRQQIAFVAQDDSLQVTSTPRECIRFSAKLRLPRSMTDEDLHSLTERMLKELGLQSCADTIIGGPLLKGCSGGQRKRTSVGCELVVRPSIIFLDEPTSGLDSYSAMQLVKVLKKVAGAGASVLFTIHQPSGKVYESFDQVILLNKGSVMAQGDTDEMFSFFEDNGYPMPLHYNPADWIIDVAQATPKQELIECGFFPDNLKPYSNPSNPQESDKDVDLLGRSIANDDIHPDDKVSFCTQVTMLLQREWRNVIRNKKALATRFVFTIFMAFLVGIIFWDIGKRDLNEFQNVQSRFGGMIMVLMLGMFGTAQPSLLAFPEERPVFLREYSTNHYSVGAYFISRLVIESVVTFCQMVVQTIICYYCLSLDMNIVLFFAIIYVLAMAATAVAVLLGCSVTDPKMGQEFLPVLFVPQLLFAGFFVPTDFIPIWLRWAQYLCSLTFAVRLMLDGEFRECSNASIAQGEQGSMPMMNPCDQLLTISNVDQLPMFVYWIILIGIFIFFRVAALVVLKKKALTYL</sequence>
<dbReference type="PROSITE" id="PS50893">
    <property type="entry name" value="ABC_TRANSPORTER_2"/>
    <property type="match status" value="1"/>
</dbReference>
<name>A0AAD3HFC4_9STRA</name>
<organism evidence="11 12">
    <name type="scientific">Chaetoceros tenuissimus</name>
    <dbReference type="NCBI Taxonomy" id="426638"/>
    <lineage>
        <taxon>Eukaryota</taxon>
        <taxon>Sar</taxon>
        <taxon>Stramenopiles</taxon>
        <taxon>Ochrophyta</taxon>
        <taxon>Bacillariophyta</taxon>
        <taxon>Coscinodiscophyceae</taxon>
        <taxon>Chaetocerotophycidae</taxon>
        <taxon>Chaetocerotales</taxon>
        <taxon>Chaetocerotaceae</taxon>
        <taxon>Chaetoceros</taxon>
    </lineage>
</organism>
<dbReference type="Pfam" id="PF00005">
    <property type="entry name" value="ABC_tran"/>
    <property type="match status" value="1"/>
</dbReference>
<feature type="transmembrane region" description="Helical" evidence="9">
    <location>
        <begin position="446"/>
        <end position="472"/>
    </location>
</feature>
<feature type="transmembrane region" description="Helical" evidence="9">
    <location>
        <begin position="405"/>
        <end position="425"/>
    </location>
</feature>
<keyword evidence="2" id="KW-0813">Transport</keyword>
<dbReference type="GO" id="GO:0016020">
    <property type="term" value="C:membrane"/>
    <property type="evidence" value="ECO:0007669"/>
    <property type="project" value="UniProtKB-SubCell"/>
</dbReference>
<reference evidence="11 12" key="1">
    <citation type="journal article" date="2021" name="Sci. Rep.">
        <title>The genome of the diatom Chaetoceros tenuissimus carries an ancient integrated fragment of an extant virus.</title>
        <authorList>
            <person name="Hongo Y."/>
            <person name="Kimura K."/>
            <person name="Takaki Y."/>
            <person name="Yoshida Y."/>
            <person name="Baba S."/>
            <person name="Kobayashi G."/>
            <person name="Nagasaki K."/>
            <person name="Hano T."/>
            <person name="Tomaru Y."/>
        </authorList>
    </citation>
    <scope>NUCLEOTIDE SEQUENCE [LARGE SCALE GENOMIC DNA]</scope>
    <source>
        <strain evidence="11 12">NIES-3715</strain>
    </source>
</reference>
<dbReference type="Pfam" id="PF01061">
    <property type="entry name" value="ABC2_membrane"/>
    <property type="match status" value="1"/>
</dbReference>
<feature type="region of interest" description="Disordered" evidence="8">
    <location>
        <begin position="1"/>
        <end position="20"/>
    </location>
</feature>
<dbReference type="PANTHER" id="PTHR48041">
    <property type="entry name" value="ABC TRANSPORTER G FAMILY MEMBER 28"/>
    <property type="match status" value="1"/>
</dbReference>
<evidence type="ECO:0000256" key="7">
    <source>
        <dbReference type="ARBA" id="ARBA00023136"/>
    </source>
</evidence>
<dbReference type="Pfam" id="PF19055">
    <property type="entry name" value="ABC2_membrane_7"/>
    <property type="match status" value="1"/>
</dbReference>
<comment type="subcellular location">
    <subcellularLocation>
        <location evidence="1">Membrane</location>
        <topology evidence="1">Multi-pass membrane protein</topology>
    </subcellularLocation>
</comment>
<evidence type="ECO:0000256" key="4">
    <source>
        <dbReference type="ARBA" id="ARBA00022741"/>
    </source>
</evidence>